<protein>
    <submittedName>
        <fullName evidence="1">Uncharacterized protein</fullName>
    </submittedName>
</protein>
<dbReference type="PATRIC" id="fig|1198630.3.peg.434"/>
<dbReference type="EMBL" id="AMYG01000017">
    <property type="protein sequence ID" value="EMT40098.1"/>
    <property type="molecule type" value="Genomic_DNA"/>
</dbReference>
<dbReference type="AlphaFoldDB" id="M8D0M4"/>
<sequence>MQNKKKKYADVLEELSNPLYFLNESTRLFIFQGGEVAEDFIFQSLIFLEMLDRGEEKDVLLPKRIKNEMKKWWEEEGKEKLTVEREKNRRAKDENDLILRKPLIKLDTVERVIKVELPKQVLSNGYPLVFRIKEDDIEVKDIKVAIKKLGNEYHTEAISEVLEKPREFYHFELRQEDKVVEWNITGICLNKCLLFSFEKKLLESSYLPEEGVYIVTHYGSKVSPSLAVRERGRLIGEWSDYEYIYVDLSDIEMFSVEVEGKEFVFKKPSGLRPQLIGGDILEGVNVLGKFVYNGKLPHLVLPLNSVGDIEFYGTKVEVSEKSIFKPLKEISNVIKGENIAIIPLDLLASELYGMYKVALVYKQDIIWSKEFALVPDLQLEFDRYLYPPVEKWERRFGEIILTSKYEFEVRGNKVTESNFRKNIIKFDAKYDSIEIELTYFLEEREFDIKLTIAIPKIYWRLRDQGDWLSEIEEIWYEDIGELEVKLPYFLQGIGAKLVLSSTGTAIMPKKAKDTIIFSLKQLSDIIYDIREKGKKTVWDLILFFENHDIPSFLLTRIRVHWEVVNVRINQKRENDKRRVFVQWEDLGKVSGRIVRLWYLGDEVTGRIERKVSDGENEVEFIEDLERLPLGKYRLEFNIEDPWFDKEISLPKERERNCIDIMIGDKEEIIEVLQQKGLDIIGFEVDGDKVLLERNYWIQDIKVYTNFVEGIEFEGHVCTFDNDGEIIELEYNPCKFYFGMNPDYFNKLPYLIDKDNDGFTYCRRCKVIFSETEGHRECGKEVILPEYILVRIRRWKNDEVRSD</sequence>
<evidence type="ECO:0000313" key="1">
    <source>
        <dbReference type="EMBL" id="EMT40098.1"/>
    </source>
</evidence>
<comment type="caution">
    <text evidence="1">The sequence shown here is derived from an EMBL/GenBank/DDBJ whole genome shotgun (WGS) entry which is preliminary data.</text>
</comment>
<organism evidence="1 2">
    <name type="scientific">Thermoanaerobacter thermohydrosulfuricus WC1</name>
    <dbReference type="NCBI Taxonomy" id="1198630"/>
    <lineage>
        <taxon>Bacteria</taxon>
        <taxon>Bacillati</taxon>
        <taxon>Bacillota</taxon>
        <taxon>Clostridia</taxon>
        <taxon>Thermoanaerobacterales</taxon>
        <taxon>Thermoanaerobacteraceae</taxon>
        <taxon>Thermoanaerobacter</taxon>
    </lineage>
</organism>
<name>M8D0M4_THETY</name>
<accession>M8D0M4</accession>
<dbReference type="HOGENOM" id="CLU_350878_0_0_9"/>
<reference evidence="1 2" key="1">
    <citation type="journal article" date="2013" name="PLoS ONE">
        <title>Genomic Evaluation of Thermoanaerobacter spp. for the Construction of Designer Co-Cultures to Improve Lignocellulosic Biofuel Production.</title>
        <authorList>
            <person name="Verbeke T.J."/>
            <person name="Zhang X."/>
            <person name="Henrissat B."/>
            <person name="Spicer V."/>
            <person name="Rydzak T."/>
            <person name="Krokhin O.V."/>
            <person name="Fristensky B."/>
            <person name="Levin D.B."/>
            <person name="Sparling R."/>
        </authorList>
    </citation>
    <scope>NUCLEOTIDE SEQUENCE [LARGE SCALE GENOMIC DNA]</scope>
    <source>
        <strain evidence="1 2">WC1</strain>
    </source>
</reference>
<proteinExistence type="predicted"/>
<evidence type="ECO:0000313" key="2">
    <source>
        <dbReference type="Proteomes" id="UP000013242"/>
    </source>
</evidence>
<keyword evidence="2" id="KW-1185">Reference proteome</keyword>
<gene>
    <name evidence="1" type="ORF">TthWC1_0424</name>
</gene>
<dbReference type="Proteomes" id="UP000013242">
    <property type="component" value="Unassembled WGS sequence"/>
</dbReference>